<reference evidence="6 7" key="1">
    <citation type="journal article" date="2024" name="Nat. Commun.">
        <title>Phylogenomics reveals the evolutionary origins of lichenization in chlorophyte algae.</title>
        <authorList>
            <person name="Puginier C."/>
            <person name="Libourel C."/>
            <person name="Otte J."/>
            <person name="Skaloud P."/>
            <person name="Haon M."/>
            <person name="Grisel S."/>
            <person name="Petersen M."/>
            <person name="Berrin J.G."/>
            <person name="Delaux P.M."/>
            <person name="Dal Grande F."/>
            <person name="Keller J."/>
        </authorList>
    </citation>
    <scope>NUCLEOTIDE SEQUENCE [LARGE SCALE GENOMIC DNA]</scope>
    <source>
        <strain evidence="6 7">SAG 2145</strain>
    </source>
</reference>
<name>A0AAW1QMR7_9CHLO</name>
<dbReference type="Pfam" id="PF02171">
    <property type="entry name" value="Piwi"/>
    <property type="match status" value="1"/>
</dbReference>
<dbReference type="Pfam" id="PF02170">
    <property type="entry name" value="PAZ"/>
    <property type="match status" value="1"/>
</dbReference>
<feature type="compositionally biased region" description="Basic and acidic residues" evidence="3">
    <location>
        <begin position="69"/>
        <end position="80"/>
    </location>
</feature>
<dbReference type="PANTHER" id="PTHR22891">
    <property type="entry name" value="EUKARYOTIC TRANSLATION INITIATION FACTOR 2C"/>
    <property type="match status" value="1"/>
</dbReference>
<evidence type="ECO:0000259" key="4">
    <source>
        <dbReference type="PROSITE" id="PS50821"/>
    </source>
</evidence>
<dbReference type="InterPro" id="IPR003165">
    <property type="entry name" value="Piwi"/>
</dbReference>
<dbReference type="GO" id="GO:0003723">
    <property type="term" value="F:RNA binding"/>
    <property type="evidence" value="ECO:0007669"/>
    <property type="project" value="InterPro"/>
</dbReference>
<evidence type="ECO:0000313" key="7">
    <source>
        <dbReference type="Proteomes" id="UP001438707"/>
    </source>
</evidence>
<feature type="compositionally biased region" description="Gly residues" evidence="3">
    <location>
        <begin position="132"/>
        <end position="160"/>
    </location>
</feature>
<dbReference type="PROSITE" id="PS50821">
    <property type="entry name" value="PAZ"/>
    <property type="match status" value="1"/>
</dbReference>
<dbReference type="InterPro" id="IPR036085">
    <property type="entry name" value="PAZ_dom_sf"/>
</dbReference>
<evidence type="ECO:0000259" key="5">
    <source>
        <dbReference type="PROSITE" id="PS50822"/>
    </source>
</evidence>
<keyword evidence="2" id="KW-0943">RNA-mediated gene silencing</keyword>
<dbReference type="Gene3D" id="2.170.260.10">
    <property type="entry name" value="paz domain"/>
    <property type="match status" value="1"/>
</dbReference>
<dbReference type="Pfam" id="PF08699">
    <property type="entry name" value="ArgoL1"/>
    <property type="match status" value="1"/>
</dbReference>
<dbReference type="Proteomes" id="UP001438707">
    <property type="component" value="Unassembled WGS sequence"/>
</dbReference>
<dbReference type="CDD" id="cd04657">
    <property type="entry name" value="Piwi_ago-like"/>
    <property type="match status" value="1"/>
</dbReference>
<feature type="compositionally biased region" description="Basic and acidic residues" evidence="3">
    <location>
        <begin position="89"/>
        <end position="127"/>
    </location>
</feature>
<evidence type="ECO:0000256" key="3">
    <source>
        <dbReference type="SAM" id="MobiDB-lite"/>
    </source>
</evidence>
<dbReference type="InterPro" id="IPR045246">
    <property type="entry name" value="Piwi_ago-like"/>
</dbReference>
<dbReference type="Pfam" id="PF16486">
    <property type="entry name" value="ArgoN"/>
    <property type="match status" value="1"/>
</dbReference>
<dbReference type="PROSITE" id="PS50822">
    <property type="entry name" value="PIWI"/>
    <property type="match status" value="1"/>
</dbReference>
<feature type="compositionally biased region" description="Basic and acidic residues" evidence="3">
    <location>
        <begin position="51"/>
        <end position="60"/>
    </location>
</feature>
<dbReference type="InterPro" id="IPR014811">
    <property type="entry name" value="ArgoL1"/>
</dbReference>
<dbReference type="Gene3D" id="3.30.420.10">
    <property type="entry name" value="Ribonuclease H-like superfamily/Ribonuclease H"/>
    <property type="match status" value="1"/>
</dbReference>
<comment type="caution">
    <text evidence="6">The sequence shown here is derived from an EMBL/GenBank/DDBJ whole genome shotgun (WGS) entry which is preliminary data.</text>
</comment>
<proteinExistence type="inferred from homology"/>
<comment type="similarity">
    <text evidence="1">Belongs to the argonaute family. Ago subfamily.</text>
</comment>
<protein>
    <recommendedName>
        <fullName evidence="8">Piwi domain-containing protein</fullName>
    </recommendedName>
</protein>
<feature type="compositionally biased region" description="Basic and acidic residues" evidence="3">
    <location>
        <begin position="1"/>
        <end position="19"/>
    </location>
</feature>
<dbReference type="AlphaFoldDB" id="A0AAW1QMR7"/>
<dbReference type="SMART" id="SM00949">
    <property type="entry name" value="PAZ"/>
    <property type="match status" value="1"/>
</dbReference>
<dbReference type="Gene3D" id="3.40.50.2300">
    <property type="match status" value="1"/>
</dbReference>
<evidence type="ECO:0000313" key="6">
    <source>
        <dbReference type="EMBL" id="KAK9822728.1"/>
    </source>
</evidence>
<dbReference type="CDD" id="cd02846">
    <property type="entry name" value="PAZ_argonaute_like"/>
    <property type="match status" value="1"/>
</dbReference>
<feature type="domain" description="PAZ" evidence="4">
    <location>
        <begin position="445"/>
        <end position="555"/>
    </location>
</feature>
<dbReference type="InterPro" id="IPR012337">
    <property type="entry name" value="RNaseH-like_sf"/>
</dbReference>
<dbReference type="SUPFAM" id="SSF101690">
    <property type="entry name" value="PAZ domain"/>
    <property type="match status" value="1"/>
</dbReference>
<gene>
    <name evidence="6" type="ORF">WJX74_000547</name>
</gene>
<evidence type="ECO:0000256" key="2">
    <source>
        <dbReference type="ARBA" id="ARBA00023158"/>
    </source>
</evidence>
<dbReference type="SUPFAM" id="SSF53098">
    <property type="entry name" value="Ribonuclease H-like"/>
    <property type="match status" value="1"/>
</dbReference>
<dbReference type="InterPro" id="IPR036397">
    <property type="entry name" value="RNaseH_sf"/>
</dbReference>
<dbReference type="InterPro" id="IPR032474">
    <property type="entry name" value="Argonaute_N"/>
</dbReference>
<feature type="region of interest" description="Disordered" evidence="3">
    <location>
        <begin position="1"/>
        <end position="170"/>
    </location>
</feature>
<keyword evidence="7" id="KW-1185">Reference proteome</keyword>
<dbReference type="GO" id="GO:0031047">
    <property type="term" value="P:regulatory ncRNA-mediated gene silencing"/>
    <property type="evidence" value="ECO:0007669"/>
    <property type="project" value="UniProtKB-KW"/>
</dbReference>
<sequence>MSRRDWSSRDMRHRSDDQHNSPPPRHHHEPSEAQGYDYGMGSGRSSSRSEAQGHGRDRYFETSAPRDIYGLDRYSDDRGSRGRGYGQGPRDHNLLHQSDRRDRHGGPMRDDGGRDFRSGYGDRHPSSRDGPGNRGGGRYGEGGGRFGEGGGRFGGRGGRGGRGRVAMGPARLGPDVPAALGTAGRPGKAIHLAAPDDARQQLAHDAAGFGQMQEGWEVPTQRSRPASSRPVRVMTNHFRTLCSLREAHHYDVSISNCKADGSEEKDDEPKLMPAAICRQVMYALAEQQGWNAAHNWAFDGRKNIYTSSLFLPQYEEKLPVEVTDEESGKQKKYMVTTKWAATVPFGPLMDFVRGGGSSMEIPQDGIQALDVVLRHSTIMSAVSDRRCMPLARAIFYSEVDGRKNTPSLGGGAEIWFGYQQSLRPAEGSLMLNIDLAAAAFVSAQPALDFVYQAAGADARMPGTFHGQQQRKASKAITGIKVYTNHLGSKRSHKVKGLSEQGAEGEFFEQDGRTVSVAEYFGTKYGRLRYPGAVCLNVGSSRRPRLIPVELATVCEGQRKQKLDGPQTAKMVQESARGPTDQQQLISDFRMKLSMLQNDPTCHAFKVKPAETPTVVDGHVLEAPGLEYAQGREEHPRQGAWNLQGKQFKEAAAFGPYAIAAFGNEHHLANQLQDFMCGRLGMLDALHKLGFKEEAGWEGCMAPDRMPPVVWHDPSQRHPGETIEMAVQACKHCYKMQGTEKPCLIFVLLETNAAELYKEVKRATDSYQGIPSQCFVADKAGIAGRPKQGNARAQYCANLAMKINAKLGGRNWSLLRQCEIPSIASEPFMVLGADVSHPTGFSNSEPSIAAVVGSMDAGIAQYAAQVALQPHRLEVIQDMRTMVKKLVVHFAERLKVRFGRTVWPVRVIVYRDGVSEGQFHEVLKKEVPQIAAAFREIMEQDRPEVDRMKAMPALTFIVVQKRHHTRLYPTDSHNVDSPQSGNVQPGTVVDTTITAPHYFNWFMTSHAGIAMRGRGTTTRPAHYTVLVDSSKLSMQDLQNFTYGLCYLFCRATRAVSVPAPVYYAHLAAFRARAHTTYGDSSASESSVDGQSVTVEHAEVGDALRQKMYYI</sequence>
<accession>A0AAW1QMR7</accession>
<dbReference type="InterPro" id="IPR003100">
    <property type="entry name" value="PAZ_dom"/>
</dbReference>
<feature type="domain" description="Piwi" evidence="5">
    <location>
        <begin position="743"/>
        <end position="1075"/>
    </location>
</feature>
<dbReference type="EMBL" id="JALJOS010000030">
    <property type="protein sequence ID" value="KAK9822728.1"/>
    <property type="molecule type" value="Genomic_DNA"/>
</dbReference>
<dbReference type="SMART" id="SM00950">
    <property type="entry name" value="Piwi"/>
    <property type="match status" value="1"/>
</dbReference>
<dbReference type="SMART" id="SM01163">
    <property type="entry name" value="DUF1785"/>
    <property type="match status" value="1"/>
</dbReference>
<organism evidence="6 7">
    <name type="scientific">Apatococcus lobatus</name>
    <dbReference type="NCBI Taxonomy" id="904363"/>
    <lineage>
        <taxon>Eukaryota</taxon>
        <taxon>Viridiplantae</taxon>
        <taxon>Chlorophyta</taxon>
        <taxon>core chlorophytes</taxon>
        <taxon>Trebouxiophyceae</taxon>
        <taxon>Chlorellales</taxon>
        <taxon>Chlorellaceae</taxon>
        <taxon>Apatococcus</taxon>
    </lineage>
</organism>
<evidence type="ECO:0008006" key="8">
    <source>
        <dbReference type="Google" id="ProtNLM"/>
    </source>
</evidence>
<evidence type="ECO:0000256" key="1">
    <source>
        <dbReference type="ARBA" id="ARBA00008201"/>
    </source>
</evidence>